<dbReference type="PRINTS" id="PR00080">
    <property type="entry name" value="SDRFAMILY"/>
</dbReference>
<dbReference type="PRINTS" id="PR00081">
    <property type="entry name" value="GDHRDH"/>
</dbReference>
<dbReference type="FunFam" id="3.40.50.720:FF:000084">
    <property type="entry name" value="Short-chain dehydrogenase reductase"/>
    <property type="match status" value="1"/>
</dbReference>
<dbReference type="InterPro" id="IPR020904">
    <property type="entry name" value="Sc_DH/Rdtase_CS"/>
</dbReference>
<name>A0A537JBT5_9BACT</name>
<sequence length="258" mass="26864">MHVRELFDLTGKVAIVTGGSRGLGFQMAEALGEAGASLALTARKTGELDAAAARLRDRGIRALAAACDVARAEEVESCVARTLGAYGRVDVLINNAGATWGAPVLEMPLDAWHKVLETNVTGTMLMSRAVGRHMIDTGRGGKIINIASVAGLAGTDAEVLDAIGYSASKGAVIAFTRDLAVKWARHRITVNAIAPGFFPSRMTQWLIEHRGEAILSTIPMGRLGGEDDLKGAAVFLASPASDFVTGQVLAVDGGATAR</sequence>
<keyword evidence="2 5" id="KW-0560">Oxidoreductase</keyword>
<gene>
    <name evidence="5" type="ORF">E6H03_07470</name>
</gene>
<dbReference type="GO" id="GO:0030497">
    <property type="term" value="P:fatty acid elongation"/>
    <property type="evidence" value="ECO:0007669"/>
    <property type="project" value="TreeGrafter"/>
</dbReference>
<evidence type="ECO:0000313" key="6">
    <source>
        <dbReference type="Proteomes" id="UP000318093"/>
    </source>
</evidence>
<dbReference type="EC" id="1.1.1.47" evidence="5"/>
<dbReference type="NCBIfam" id="NF005559">
    <property type="entry name" value="PRK07231.1"/>
    <property type="match status" value="1"/>
</dbReference>
<evidence type="ECO:0000259" key="4">
    <source>
        <dbReference type="SMART" id="SM00822"/>
    </source>
</evidence>
<dbReference type="EMBL" id="VBAN01000227">
    <property type="protein sequence ID" value="TMI81008.1"/>
    <property type="molecule type" value="Genomic_DNA"/>
</dbReference>
<reference evidence="5 6" key="1">
    <citation type="journal article" date="2019" name="Nat. Microbiol.">
        <title>Mediterranean grassland soil C-N compound turnover is dependent on rainfall and depth, and is mediated by genomically divergent microorganisms.</title>
        <authorList>
            <person name="Diamond S."/>
            <person name="Andeer P.F."/>
            <person name="Li Z."/>
            <person name="Crits-Christoph A."/>
            <person name="Burstein D."/>
            <person name="Anantharaman K."/>
            <person name="Lane K.R."/>
            <person name="Thomas B.C."/>
            <person name="Pan C."/>
            <person name="Northen T.R."/>
            <person name="Banfield J.F."/>
        </authorList>
    </citation>
    <scope>NUCLEOTIDE SEQUENCE [LARGE SCALE GENOMIC DNA]</scope>
    <source>
        <strain evidence="5">NP_6</strain>
    </source>
</reference>
<dbReference type="InterPro" id="IPR036291">
    <property type="entry name" value="NAD(P)-bd_dom_sf"/>
</dbReference>
<dbReference type="Pfam" id="PF00106">
    <property type="entry name" value="adh_short"/>
    <property type="match status" value="1"/>
</dbReference>
<dbReference type="PANTHER" id="PTHR42760:SF40">
    <property type="entry name" value="3-OXOACYL-[ACYL-CARRIER-PROTEIN] REDUCTASE, CHLOROPLASTIC"/>
    <property type="match status" value="1"/>
</dbReference>
<dbReference type="InterPro" id="IPR002347">
    <property type="entry name" value="SDR_fam"/>
</dbReference>
<evidence type="ECO:0000256" key="1">
    <source>
        <dbReference type="ARBA" id="ARBA00006484"/>
    </source>
</evidence>
<dbReference type="PANTHER" id="PTHR42760">
    <property type="entry name" value="SHORT-CHAIN DEHYDROGENASES/REDUCTASES FAMILY MEMBER"/>
    <property type="match status" value="1"/>
</dbReference>
<comment type="caution">
    <text evidence="5">The sequence shown here is derived from an EMBL/GenBank/DDBJ whole genome shotgun (WGS) entry which is preliminary data.</text>
</comment>
<dbReference type="AlphaFoldDB" id="A0A537JBT5"/>
<feature type="domain" description="Ketoreductase" evidence="4">
    <location>
        <begin position="12"/>
        <end position="196"/>
    </location>
</feature>
<dbReference type="SMART" id="SM00822">
    <property type="entry name" value="PKS_KR"/>
    <property type="match status" value="1"/>
</dbReference>
<dbReference type="Gene3D" id="3.40.50.720">
    <property type="entry name" value="NAD(P)-binding Rossmann-like Domain"/>
    <property type="match status" value="1"/>
</dbReference>
<dbReference type="GO" id="GO:0047936">
    <property type="term" value="F:glucose 1-dehydrogenase [NAD(P)+] activity"/>
    <property type="evidence" value="ECO:0007669"/>
    <property type="project" value="UniProtKB-EC"/>
</dbReference>
<comment type="similarity">
    <text evidence="1 3">Belongs to the short-chain dehydrogenases/reductases (SDR) family.</text>
</comment>
<dbReference type="InterPro" id="IPR057326">
    <property type="entry name" value="KR_dom"/>
</dbReference>
<dbReference type="Proteomes" id="UP000318093">
    <property type="component" value="Unassembled WGS sequence"/>
</dbReference>
<evidence type="ECO:0000313" key="5">
    <source>
        <dbReference type="EMBL" id="TMI81008.1"/>
    </source>
</evidence>
<dbReference type="PROSITE" id="PS00061">
    <property type="entry name" value="ADH_SHORT"/>
    <property type="match status" value="1"/>
</dbReference>
<protein>
    <submittedName>
        <fullName evidence="5">Glucose 1-dehydrogenase</fullName>
        <ecNumber evidence="5">1.1.1.47</ecNumber>
    </submittedName>
</protein>
<evidence type="ECO:0000256" key="3">
    <source>
        <dbReference type="RuleBase" id="RU000363"/>
    </source>
</evidence>
<dbReference type="NCBIfam" id="NF006070">
    <property type="entry name" value="PRK08213.1"/>
    <property type="match status" value="1"/>
</dbReference>
<dbReference type="SUPFAM" id="SSF51735">
    <property type="entry name" value="NAD(P)-binding Rossmann-fold domains"/>
    <property type="match status" value="1"/>
</dbReference>
<proteinExistence type="inferred from homology"/>
<accession>A0A537JBT5</accession>
<evidence type="ECO:0000256" key="2">
    <source>
        <dbReference type="ARBA" id="ARBA00023002"/>
    </source>
</evidence>
<organism evidence="5 6">
    <name type="scientific">Candidatus Segetimicrobium genomatis</name>
    <dbReference type="NCBI Taxonomy" id="2569760"/>
    <lineage>
        <taxon>Bacteria</taxon>
        <taxon>Bacillati</taxon>
        <taxon>Candidatus Sysuimicrobiota</taxon>
        <taxon>Candidatus Sysuimicrobiia</taxon>
        <taxon>Candidatus Sysuimicrobiales</taxon>
        <taxon>Candidatus Segetimicrobiaceae</taxon>
        <taxon>Candidatus Segetimicrobium</taxon>
    </lineage>
</organism>